<protein>
    <submittedName>
        <fullName evidence="1">Uncharacterized protein</fullName>
    </submittedName>
</protein>
<organism evidence="1 2">
    <name type="scientific">Selenomonas montiformis</name>
    <dbReference type="NCBI Taxonomy" id="2652285"/>
    <lineage>
        <taxon>Bacteria</taxon>
        <taxon>Bacillati</taxon>
        <taxon>Bacillota</taxon>
        <taxon>Negativicutes</taxon>
        <taxon>Selenomonadales</taxon>
        <taxon>Selenomonadaceae</taxon>
        <taxon>Selenomonas</taxon>
    </lineage>
</organism>
<dbReference type="EMBL" id="VUNL01000008">
    <property type="protein sequence ID" value="MSV25137.1"/>
    <property type="molecule type" value="Genomic_DNA"/>
</dbReference>
<sequence length="76" mass="8524">MTPGATRKVRSVLEAVGNPFGAGKGFMSMKKLMESLARNPYTKAKAEETSNGAMRYKINGNRVPKAAYKYYQYLKR</sequence>
<proteinExistence type="predicted"/>
<dbReference type="AlphaFoldDB" id="A0A6I2UV98"/>
<gene>
    <name evidence="1" type="ORF">FYJ78_08080</name>
</gene>
<evidence type="ECO:0000313" key="2">
    <source>
        <dbReference type="Proteomes" id="UP000430222"/>
    </source>
</evidence>
<reference evidence="1 2" key="1">
    <citation type="submission" date="2019-08" db="EMBL/GenBank/DDBJ databases">
        <title>In-depth cultivation of the pig gut microbiome towards novel bacterial diversity and tailored functional studies.</title>
        <authorList>
            <person name="Wylensek D."/>
            <person name="Hitch T.C.A."/>
            <person name="Clavel T."/>
        </authorList>
    </citation>
    <scope>NUCLEOTIDE SEQUENCE [LARGE SCALE GENOMIC DNA]</scope>
    <source>
        <strain evidence="2">WCA-380-WT-3B3</strain>
    </source>
</reference>
<accession>A0A6I2UV98</accession>
<keyword evidence="2" id="KW-1185">Reference proteome</keyword>
<comment type="caution">
    <text evidence="1">The sequence shown here is derived from an EMBL/GenBank/DDBJ whole genome shotgun (WGS) entry which is preliminary data.</text>
</comment>
<dbReference type="Proteomes" id="UP000430222">
    <property type="component" value="Unassembled WGS sequence"/>
</dbReference>
<evidence type="ECO:0000313" key="1">
    <source>
        <dbReference type="EMBL" id="MSV25137.1"/>
    </source>
</evidence>
<name>A0A6I2UV98_9FIRM</name>
<dbReference type="RefSeq" id="WP_154620917.1">
    <property type="nucleotide sequence ID" value="NZ_CBCTNG010000006.1"/>
</dbReference>